<dbReference type="InterPro" id="IPR034154">
    <property type="entry name" value="TOPRIM_DnaG/twinkle"/>
</dbReference>
<sequence length="594" mass="67649">MNEFDFARAFLPDFTVKGDEIIPKYCPVCHGGEHSDKYSFALNYKNHTYNCKRGSCNTKGHFSQLCKEFGVEMDREDRYTVPPVKKSYKRPDKELYPVTDDGKKYLSLRGISEETANAFGVSSADGNLAFPYYRTAEEFELREATFVKYRKAGKVEKGERKMWREAGTEPILFGMHLCDEHDPVLYLFEGEFDAMCGRQATGKNCVSVPSGCEDFTWLETCCDWLARYETIAVFADNDDAGRKMLAELGRKLDCKMLKPDFTLYGSCKDANEILHRMGEEAIRTIIEQMKPVEVQGLLNLADVENVDIASIPRTFTGMDALDKATGGLFDGDLSVWTGKRGEGKSTFLTQTLLHAVEDGRKVCIYSGEIPADRLKYGINLQAAGSGVVQTRLDRRSGRRISYVPRADLEKIENWYNGKIWVYDNRCAETDESEAILKLFELAYKRYDCRVFLVDNLMTVNSTRSDRDFYQLQADFTIKLRKLAERLGIHIHLVVHPRKTDGEIKDSDSVGGLGTITNIACNVFNVHRCTEAEQKANECDATVRCLKNRAYGELVNIRLMYNPDSKRFHEPGKLEKRFGWENQAVYTTKWGEAPF</sequence>
<dbReference type="InterPro" id="IPR027417">
    <property type="entry name" value="P-loop_NTPase"/>
</dbReference>
<dbReference type="SUPFAM" id="SSF56731">
    <property type="entry name" value="DNA primase core"/>
    <property type="match status" value="1"/>
</dbReference>
<dbReference type="AlphaFoldDB" id="A0A926DYX0"/>
<dbReference type="GO" id="GO:0043139">
    <property type="term" value="F:5'-3' DNA helicase activity"/>
    <property type="evidence" value="ECO:0007669"/>
    <property type="project" value="InterPro"/>
</dbReference>
<dbReference type="EMBL" id="JACRST010000006">
    <property type="protein sequence ID" value="MBC8546478.1"/>
    <property type="molecule type" value="Genomic_DNA"/>
</dbReference>
<comment type="caution">
    <text evidence="2">The sequence shown here is derived from an EMBL/GenBank/DDBJ whole genome shotgun (WGS) entry which is preliminary data.</text>
</comment>
<dbReference type="CDD" id="cd01029">
    <property type="entry name" value="TOPRIM_primases"/>
    <property type="match status" value="1"/>
</dbReference>
<dbReference type="PANTHER" id="PTHR12873">
    <property type="entry name" value="T7-LIKE MITOCHONDRIAL DNA HELICASE"/>
    <property type="match status" value="1"/>
</dbReference>
<dbReference type="Pfam" id="PF03796">
    <property type="entry name" value="DnaB_C"/>
    <property type="match status" value="1"/>
</dbReference>
<dbReference type="Proteomes" id="UP000653127">
    <property type="component" value="Unassembled WGS sequence"/>
</dbReference>
<keyword evidence="3" id="KW-1185">Reference proteome</keyword>
<dbReference type="GO" id="GO:0005524">
    <property type="term" value="F:ATP binding"/>
    <property type="evidence" value="ECO:0007669"/>
    <property type="project" value="InterPro"/>
</dbReference>
<name>A0A926DYX0_9FIRM</name>
<dbReference type="PROSITE" id="PS51199">
    <property type="entry name" value="SF4_HELICASE"/>
    <property type="match status" value="1"/>
</dbReference>
<reference evidence="2" key="1">
    <citation type="submission" date="2020-08" db="EMBL/GenBank/DDBJ databases">
        <title>Genome public.</title>
        <authorList>
            <person name="Liu C."/>
            <person name="Sun Q."/>
        </authorList>
    </citation>
    <scope>NUCLEOTIDE SEQUENCE</scope>
    <source>
        <strain evidence="2">NSJ-31</strain>
    </source>
</reference>
<dbReference type="RefSeq" id="WP_249282557.1">
    <property type="nucleotide sequence ID" value="NZ_JACRST010000006.1"/>
</dbReference>
<dbReference type="PANTHER" id="PTHR12873:SF0">
    <property type="entry name" value="TWINKLE MTDNA HELICASE"/>
    <property type="match status" value="1"/>
</dbReference>
<organism evidence="2 3">
    <name type="scientific">Ligaoa zhengdingensis</name>
    <dbReference type="NCBI Taxonomy" id="2763658"/>
    <lineage>
        <taxon>Bacteria</taxon>
        <taxon>Bacillati</taxon>
        <taxon>Bacillota</taxon>
        <taxon>Clostridia</taxon>
        <taxon>Eubacteriales</taxon>
        <taxon>Oscillospiraceae</taxon>
        <taxon>Ligaoa</taxon>
    </lineage>
</organism>
<feature type="domain" description="SF4 helicase" evidence="1">
    <location>
        <begin position="307"/>
        <end position="574"/>
    </location>
</feature>
<evidence type="ECO:0000313" key="3">
    <source>
        <dbReference type="Proteomes" id="UP000653127"/>
    </source>
</evidence>
<evidence type="ECO:0000259" key="1">
    <source>
        <dbReference type="PROSITE" id="PS51199"/>
    </source>
</evidence>
<dbReference type="GO" id="GO:0003697">
    <property type="term" value="F:single-stranded DNA binding"/>
    <property type="evidence" value="ECO:0007669"/>
    <property type="project" value="InterPro"/>
</dbReference>
<dbReference type="GO" id="GO:0006260">
    <property type="term" value="P:DNA replication"/>
    <property type="evidence" value="ECO:0007669"/>
    <property type="project" value="InterPro"/>
</dbReference>
<dbReference type="SUPFAM" id="SSF52540">
    <property type="entry name" value="P-loop containing nucleoside triphosphate hydrolases"/>
    <property type="match status" value="1"/>
</dbReference>
<accession>A0A926DYX0</accession>
<protein>
    <submittedName>
        <fullName evidence="2">AAA family ATPase</fullName>
    </submittedName>
</protein>
<dbReference type="Gene3D" id="3.40.50.300">
    <property type="entry name" value="P-loop containing nucleotide triphosphate hydrolases"/>
    <property type="match status" value="1"/>
</dbReference>
<gene>
    <name evidence="2" type="ORF">H8711_05960</name>
</gene>
<dbReference type="Pfam" id="PF13155">
    <property type="entry name" value="Toprim_2"/>
    <property type="match status" value="1"/>
</dbReference>
<dbReference type="InterPro" id="IPR007694">
    <property type="entry name" value="DNA_helicase_DnaB-like_C"/>
</dbReference>
<proteinExistence type="predicted"/>
<dbReference type="InterPro" id="IPR027032">
    <property type="entry name" value="Twinkle-like"/>
</dbReference>
<evidence type="ECO:0000313" key="2">
    <source>
        <dbReference type="EMBL" id="MBC8546478.1"/>
    </source>
</evidence>
<dbReference type="Gene3D" id="3.40.1360.10">
    <property type="match status" value="1"/>
</dbReference>